<evidence type="ECO:0000313" key="2">
    <source>
        <dbReference type="EMBL" id="MBE9115883.1"/>
    </source>
</evidence>
<feature type="signal peptide" evidence="1">
    <location>
        <begin position="1"/>
        <end position="26"/>
    </location>
</feature>
<comment type="caution">
    <text evidence="2">The sequence shown here is derived from an EMBL/GenBank/DDBJ whole genome shotgun (WGS) entry which is preliminary data.</text>
</comment>
<evidence type="ECO:0000256" key="1">
    <source>
        <dbReference type="SAM" id="SignalP"/>
    </source>
</evidence>
<gene>
    <name evidence="2" type="ORF">IQ249_08260</name>
</gene>
<keyword evidence="1" id="KW-0732">Signal</keyword>
<organism evidence="2 3">
    <name type="scientific">Lusitaniella coriacea LEGE 07157</name>
    <dbReference type="NCBI Taxonomy" id="945747"/>
    <lineage>
        <taxon>Bacteria</taxon>
        <taxon>Bacillati</taxon>
        <taxon>Cyanobacteriota</taxon>
        <taxon>Cyanophyceae</taxon>
        <taxon>Spirulinales</taxon>
        <taxon>Lusitaniellaceae</taxon>
        <taxon>Lusitaniella</taxon>
    </lineage>
</organism>
<keyword evidence="3" id="KW-1185">Reference proteome</keyword>
<reference evidence="2" key="1">
    <citation type="submission" date="2020-10" db="EMBL/GenBank/DDBJ databases">
        <authorList>
            <person name="Castelo-Branco R."/>
            <person name="Eusebio N."/>
            <person name="Adriana R."/>
            <person name="Vieira A."/>
            <person name="Brugerolle De Fraissinette N."/>
            <person name="Rezende De Castro R."/>
            <person name="Schneider M.P."/>
            <person name="Vasconcelos V."/>
            <person name="Leao P.N."/>
        </authorList>
    </citation>
    <scope>NUCLEOTIDE SEQUENCE</scope>
    <source>
        <strain evidence="2">LEGE 07157</strain>
    </source>
</reference>
<name>A0A8J7DVQ0_9CYAN</name>
<sequence length="105" mass="11656">MTLKLYKLSALSLGAIALSISPVTLAQETASPTNPYPPQAIQAWMSVCVRDDSPEAQVFCQCTIDKIQNRYTIEQFIQLGQNIQSGQKPPEEFNQIVQSCVPQEQ</sequence>
<protein>
    <submittedName>
        <fullName evidence="2">Uncharacterized protein</fullName>
    </submittedName>
</protein>
<evidence type="ECO:0000313" key="3">
    <source>
        <dbReference type="Proteomes" id="UP000654482"/>
    </source>
</evidence>
<dbReference type="EMBL" id="JADEWZ010000009">
    <property type="protein sequence ID" value="MBE9115883.1"/>
    <property type="molecule type" value="Genomic_DNA"/>
</dbReference>
<dbReference type="AlphaFoldDB" id="A0A8J7DVQ0"/>
<dbReference type="Proteomes" id="UP000654482">
    <property type="component" value="Unassembled WGS sequence"/>
</dbReference>
<accession>A0A8J7DVQ0</accession>
<proteinExistence type="predicted"/>
<feature type="chain" id="PRO_5035177771" evidence="1">
    <location>
        <begin position="27"/>
        <end position="105"/>
    </location>
</feature>
<dbReference type="RefSeq" id="WP_194028972.1">
    <property type="nucleotide sequence ID" value="NZ_JADEWZ010000009.1"/>
</dbReference>